<dbReference type="CDD" id="cd16377">
    <property type="entry name" value="23S_rRNA_IVP_like"/>
    <property type="match status" value="1"/>
</dbReference>
<evidence type="ECO:0000313" key="1">
    <source>
        <dbReference type="EMBL" id="QND42192.1"/>
    </source>
</evidence>
<dbReference type="Pfam" id="PF05635">
    <property type="entry name" value="23S_rRNA_IVP"/>
    <property type="match status" value="1"/>
</dbReference>
<name>A0A7G6RIW0_RHILV</name>
<organism evidence="1 2">
    <name type="scientific">Rhizobium leguminosarum bv. viciae</name>
    <dbReference type="NCBI Taxonomy" id="387"/>
    <lineage>
        <taxon>Bacteria</taxon>
        <taxon>Pseudomonadati</taxon>
        <taxon>Pseudomonadota</taxon>
        <taxon>Alphaproteobacteria</taxon>
        <taxon>Hyphomicrobiales</taxon>
        <taxon>Rhizobiaceae</taxon>
        <taxon>Rhizobium/Agrobacterium group</taxon>
        <taxon>Rhizobium</taxon>
    </lineage>
</organism>
<dbReference type="InterPro" id="IPR036583">
    <property type="entry name" value="23S_rRNA_IVS_sf"/>
</dbReference>
<proteinExistence type="predicted"/>
<dbReference type="PANTHER" id="PTHR38471">
    <property type="entry name" value="FOUR HELIX BUNDLE PROTEIN"/>
    <property type="match status" value="1"/>
</dbReference>
<dbReference type="NCBIfam" id="NF008911">
    <property type="entry name" value="PRK12275.1-2"/>
    <property type="match status" value="1"/>
</dbReference>
<protein>
    <submittedName>
        <fullName evidence="1">Four helix bundle protein</fullName>
    </submittedName>
</protein>
<gene>
    <name evidence="1" type="ORF">HB770_09170</name>
</gene>
<sequence length="128" mass="14129">MATAINSYQDLKVWQRSMDLAVECYGLTKEFPKEEIYGLASQVRRSAASIAANIAEGYGRGSTGAYVHHLKIAQGSLKELETHLILSARVGIVTVSQTQLALSLVAEVGKMLWSLIRRLQDGRNEHEN</sequence>
<reference evidence="2" key="1">
    <citation type="journal article" date="2020" name="Mol. Plant Microbe">
        <title>Rhizobial microsymbionts of the narrowly endemic Oxytropis species growing in Kamchatka are characterized by significant genetic diversity and possess a set of genes that are associated with T3SS and T6SS secretion systems and can affect the development of symbiosis.</title>
        <authorList>
            <person name="Safronova V."/>
            <person name="Guro P."/>
            <person name="Sazanova A."/>
            <person name="Kuznetsova I."/>
            <person name="Belimov A."/>
            <person name="Yakubov V."/>
            <person name="Chirak E."/>
            <person name="Afonin A."/>
            <person name="Gogolev Y."/>
            <person name="Andronov E."/>
            <person name="Tikhonovich I."/>
        </authorList>
    </citation>
    <scope>NUCLEOTIDE SEQUENCE [LARGE SCALE GENOMIC DNA]</scope>
    <source>
        <strain evidence="2">RCAM0610</strain>
    </source>
</reference>
<dbReference type="EMBL" id="CP050549">
    <property type="protein sequence ID" value="QND42192.1"/>
    <property type="molecule type" value="Genomic_DNA"/>
</dbReference>
<dbReference type="AlphaFoldDB" id="A0A7G6RIW0"/>
<evidence type="ECO:0000313" key="2">
    <source>
        <dbReference type="Proteomes" id="UP000515518"/>
    </source>
</evidence>
<dbReference type="NCBIfam" id="TIGR02436">
    <property type="entry name" value="four helix bundle protein"/>
    <property type="match status" value="1"/>
</dbReference>
<dbReference type="InterPro" id="IPR012657">
    <property type="entry name" value="23S_rRNA-intervening_sequence"/>
</dbReference>
<accession>A0A7G6RIW0</accession>
<dbReference type="SUPFAM" id="SSF158446">
    <property type="entry name" value="IVS-encoded protein-like"/>
    <property type="match status" value="1"/>
</dbReference>
<dbReference type="PANTHER" id="PTHR38471:SF2">
    <property type="entry name" value="FOUR HELIX BUNDLE PROTEIN"/>
    <property type="match status" value="1"/>
</dbReference>
<dbReference type="Proteomes" id="UP000515518">
    <property type="component" value="Chromosome"/>
</dbReference>
<dbReference type="Gene3D" id="1.20.1440.60">
    <property type="entry name" value="23S rRNA-intervening sequence"/>
    <property type="match status" value="1"/>
</dbReference>